<evidence type="ECO:0000313" key="3">
    <source>
        <dbReference type="EMBL" id="CAP41589.1"/>
    </source>
</evidence>
<reference evidence="3 4" key="1">
    <citation type="journal article" date="2008" name="BMC Genomics">
        <title>The missing link: Bordetella petrii is endowed with both the metabolic versatility of environmental bacteria and virulence traits of pathogenic Bordetellae.</title>
        <authorList>
            <person name="Gross R."/>
            <person name="Guzman C.A."/>
            <person name="Sebaihia M."/>
            <person name="Martins Dos Santos V.A."/>
            <person name="Pieper D.H."/>
            <person name="Koebnik R."/>
            <person name="Lechner M."/>
            <person name="Bartels D."/>
            <person name="Buhrmester J."/>
            <person name="Choudhuri J.V."/>
            <person name="Ebensen T."/>
            <person name="Gaigalat L."/>
            <person name="Herrmann S."/>
            <person name="Khachane A.N."/>
            <person name="Larisch C."/>
            <person name="Link S."/>
            <person name="Linke B."/>
            <person name="Meyer F."/>
            <person name="Mormann S."/>
            <person name="Nakunst D."/>
            <person name="Rueckert C."/>
            <person name="Schneiker-Bekel S."/>
            <person name="Schulze K."/>
            <person name="Vorhoelter F.J."/>
            <person name="Yevsa T."/>
            <person name="Engle J.T."/>
            <person name="Goldman W.E."/>
            <person name="Puehler A."/>
            <person name="Goebel U.B."/>
            <person name="Goesmann A."/>
            <person name="Bloecker H."/>
            <person name="Kaiser O."/>
            <person name="Martinez-Arias R."/>
        </authorList>
    </citation>
    <scope>NUCLEOTIDE SEQUENCE [LARGE SCALE GENOMIC DNA]</scope>
    <source>
        <strain evidence="4">ATCC BAA-461 / DSM 12804 / CCUG 43448 / CIP 107267 / Se-1111R</strain>
    </source>
</reference>
<dbReference type="KEGG" id="bpt:Bpet1255"/>
<accession>A9IDQ3</accession>
<proteinExistence type="inferred from homology"/>
<dbReference type="EMBL" id="AM902716">
    <property type="protein sequence ID" value="CAP41589.1"/>
    <property type="molecule type" value="Genomic_DNA"/>
</dbReference>
<dbReference type="PANTHER" id="PTHR42928">
    <property type="entry name" value="TRICARBOXYLATE-BINDING PROTEIN"/>
    <property type="match status" value="1"/>
</dbReference>
<keyword evidence="4" id="KW-1185">Reference proteome</keyword>
<dbReference type="PIRSF" id="PIRSF017082">
    <property type="entry name" value="YflP"/>
    <property type="match status" value="1"/>
</dbReference>
<gene>
    <name evidence="3" type="primary">bug33</name>
    <name evidence="3" type="ordered locus">Bpet1255</name>
</gene>
<keyword evidence="2" id="KW-0732">Signal</keyword>
<dbReference type="CDD" id="cd07012">
    <property type="entry name" value="PBP2_Bug_TTT"/>
    <property type="match status" value="1"/>
</dbReference>
<name>A9IDQ3_BORPD</name>
<dbReference type="Gene3D" id="3.40.190.150">
    <property type="entry name" value="Bordetella uptake gene, domain 1"/>
    <property type="match status" value="1"/>
</dbReference>
<evidence type="ECO:0000256" key="2">
    <source>
        <dbReference type="SAM" id="SignalP"/>
    </source>
</evidence>
<dbReference type="InterPro" id="IPR042100">
    <property type="entry name" value="Bug_dom1"/>
</dbReference>
<dbReference type="Proteomes" id="UP000001225">
    <property type="component" value="Chromosome"/>
</dbReference>
<dbReference type="eggNOG" id="COG3181">
    <property type="taxonomic scope" value="Bacteria"/>
</dbReference>
<dbReference type="Pfam" id="PF03401">
    <property type="entry name" value="TctC"/>
    <property type="match status" value="1"/>
</dbReference>
<feature type="chain" id="PRO_5002739677" evidence="2">
    <location>
        <begin position="22"/>
        <end position="322"/>
    </location>
</feature>
<evidence type="ECO:0000256" key="1">
    <source>
        <dbReference type="ARBA" id="ARBA00006987"/>
    </source>
</evidence>
<evidence type="ECO:0000313" key="4">
    <source>
        <dbReference type="Proteomes" id="UP000001225"/>
    </source>
</evidence>
<dbReference type="STRING" id="94624.Bpet1255"/>
<organism evidence="3 4">
    <name type="scientific">Bordetella petrii (strain ATCC BAA-461 / DSM 12804 / CCUG 43448 / CIP 107267 / Se-1111R)</name>
    <dbReference type="NCBI Taxonomy" id="340100"/>
    <lineage>
        <taxon>Bacteria</taxon>
        <taxon>Pseudomonadati</taxon>
        <taxon>Pseudomonadota</taxon>
        <taxon>Betaproteobacteria</taxon>
        <taxon>Burkholderiales</taxon>
        <taxon>Alcaligenaceae</taxon>
        <taxon>Bordetella</taxon>
    </lineage>
</organism>
<feature type="signal peptide" evidence="2">
    <location>
        <begin position="1"/>
        <end position="21"/>
    </location>
</feature>
<sequence length="322" mass="33973">MRAFAVIATLCTAIAMTPAAAQTDYPNHPIRMILPQSPGSGSDLVARLISEKMGQALKQPVVVENRPGANGNIAAAFVAKAPADGYTILMAGVSQIAFNPSLYEKLPYDPARDFSYISPVTSNGFLLVASKQSGITSFKDLVQKAKAKPARYTYASGGAGNSTHLSTEMIAQTEGFELMHVPFNGTGPALNAVIAGQIDLMSSVVGTALPQVLGGNVVPLVVLAPERIKELPDVPTLAETGSKAAAMDGWFALVGPAGLDPQVVKVLNDATQQALADPEIKKRLDGAYLVPMSGSAERMRQRAETDAKVWGDFIRRAQIQVN</sequence>
<comment type="similarity">
    <text evidence="1">Belongs to the UPF0065 (bug) family.</text>
</comment>
<dbReference type="AlphaFoldDB" id="A9IDQ3"/>
<dbReference type="SUPFAM" id="SSF53850">
    <property type="entry name" value="Periplasmic binding protein-like II"/>
    <property type="match status" value="1"/>
</dbReference>
<dbReference type="PANTHER" id="PTHR42928:SF5">
    <property type="entry name" value="BLR1237 PROTEIN"/>
    <property type="match status" value="1"/>
</dbReference>
<protein>
    <submittedName>
        <fullName evidence="3">Secreted protein</fullName>
    </submittedName>
</protein>
<dbReference type="Gene3D" id="3.40.190.10">
    <property type="entry name" value="Periplasmic binding protein-like II"/>
    <property type="match status" value="1"/>
</dbReference>
<dbReference type="InterPro" id="IPR005064">
    <property type="entry name" value="BUG"/>
</dbReference>